<accession>A0A2D3I5X9</accession>
<proteinExistence type="predicted"/>
<protein>
    <submittedName>
        <fullName evidence="2">ORF194</fullName>
    </submittedName>
</protein>
<dbReference type="Proteomes" id="UP000267516">
    <property type="component" value="Segment"/>
</dbReference>
<sequence length="84" mass="9334">MRLTFLYDSGTGIFFAVVIILEHVQAGSGTTPMDRAIALASFTSHIFVCGLKVFFFPKRRKKTLHTSPCSSPITRIVSLLFNIL</sequence>
<name>A0A2D3I5X9_9VIRU</name>
<organism evidence="2">
    <name type="scientific">White spot syndrome virus</name>
    <dbReference type="NCBI Taxonomy" id="342409"/>
    <lineage>
        <taxon>Viruses</taxon>
        <taxon>Viruses incertae sedis</taxon>
        <taxon>Naldaviricetes</taxon>
        <taxon>Nimaviridae</taxon>
        <taxon>Whispovirus</taxon>
    </lineage>
</organism>
<evidence type="ECO:0000313" key="2">
    <source>
        <dbReference type="EMBL" id="ATU83785.1"/>
    </source>
</evidence>
<keyword evidence="1" id="KW-0812">Transmembrane</keyword>
<keyword evidence="1" id="KW-0472">Membrane</keyword>
<feature type="transmembrane region" description="Helical" evidence="1">
    <location>
        <begin position="36"/>
        <end position="55"/>
    </location>
</feature>
<evidence type="ECO:0000256" key="1">
    <source>
        <dbReference type="SAM" id="Phobius"/>
    </source>
</evidence>
<keyword evidence="1" id="KW-1133">Transmembrane helix</keyword>
<reference evidence="2" key="1">
    <citation type="journal article" date="2018" name="Aquaculture">
        <title>Complete genome sequence of a white spot syndrome virus associated with a disease incursion in Australia.</title>
        <authorList>
            <person name="Oakey J."/>
            <person name="Smith C.S."/>
        </authorList>
    </citation>
    <scope>NUCLEOTIDE SEQUENCE [LARGE SCALE GENOMIC DNA]</scope>
    <source>
        <strain evidence="2">WSSV-AU</strain>
    </source>
</reference>
<dbReference type="EMBL" id="MF768985">
    <property type="protein sequence ID" value="ATU83785.1"/>
    <property type="molecule type" value="Genomic_DNA"/>
</dbReference>